<gene>
    <name evidence="2" type="ORF">PACLA_8A070041</name>
</gene>
<accession>A0A6S7IFQ1</accession>
<organism evidence="2 3">
    <name type="scientific">Paramuricea clavata</name>
    <name type="common">Red gorgonian</name>
    <name type="synonym">Violescent sea-whip</name>
    <dbReference type="NCBI Taxonomy" id="317549"/>
    <lineage>
        <taxon>Eukaryota</taxon>
        <taxon>Metazoa</taxon>
        <taxon>Cnidaria</taxon>
        <taxon>Anthozoa</taxon>
        <taxon>Octocorallia</taxon>
        <taxon>Malacalcyonacea</taxon>
        <taxon>Plexauridae</taxon>
        <taxon>Paramuricea</taxon>
    </lineage>
</organism>
<feature type="region of interest" description="Disordered" evidence="1">
    <location>
        <begin position="1"/>
        <end position="206"/>
    </location>
</feature>
<evidence type="ECO:0000313" key="2">
    <source>
        <dbReference type="EMBL" id="CAB4016367.1"/>
    </source>
</evidence>
<dbReference type="EMBL" id="CACRXK020009090">
    <property type="protein sequence ID" value="CAB4016367.1"/>
    <property type="molecule type" value="Genomic_DNA"/>
</dbReference>
<reference evidence="2" key="1">
    <citation type="submission" date="2020-04" db="EMBL/GenBank/DDBJ databases">
        <authorList>
            <person name="Alioto T."/>
            <person name="Alioto T."/>
            <person name="Gomez Garrido J."/>
        </authorList>
    </citation>
    <scope>NUCLEOTIDE SEQUENCE</scope>
    <source>
        <strain evidence="2">A484AB</strain>
    </source>
</reference>
<feature type="compositionally biased region" description="Low complexity" evidence="1">
    <location>
        <begin position="115"/>
        <end position="134"/>
    </location>
</feature>
<dbReference type="Proteomes" id="UP001152795">
    <property type="component" value="Unassembled WGS sequence"/>
</dbReference>
<name>A0A6S7IFQ1_PARCT</name>
<evidence type="ECO:0000256" key="1">
    <source>
        <dbReference type="SAM" id="MobiDB-lite"/>
    </source>
</evidence>
<feature type="compositionally biased region" description="Polar residues" evidence="1">
    <location>
        <begin position="16"/>
        <end position="27"/>
    </location>
</feature>
<evidence type="ECO:0000313" key="3">
    <source>
        <dbReference type="Proteomes" id="UP001152795"/>
    </source>
</evidence>
<dbReference type="AlphaFoldDB" id="A0A6S7IFQ1"/>
<protein>
    <submittedName>
        <fullName evidence="2">Uncharacterized protein</fullName>
    </submittedName>
</protein>
<keyword evidence="3" id="KW-1185">Reference proteome</keyword>
<feature type="compositionally biased region" description="Basic residues" evidence="1">
    <location>
        <begin position="171"/>
        <end position="182"/>
    </location>
</feature>
<comment type="caution">
    <text evidence="2">The sequence shown here is derived from an EMBL/GenBank/DDBJ whole genome shotgun (WGS) entry which is preliminary data.</text>
</comment>
<proteinExistence type="predicted"/>
<sequence>MDTHKSQCPRVDPPQVSLTSSSANETSVHPDKRSAPSAPADVPAGPDSIPIVPATPTILPGCVMDSDPLTANTLDDSWHLQLPSSPSPVNPSKIPDCPSPLLFPDSPLVKDSSHLPSPTISESSTTISLPSKSSRASHPYKAKTTVIAKQTHEVIPQQFLRRRTQPTLSTSKKRDKGAHKRAYLATLSSSSAIVPGSQPDHEASHQ</sequence>